<keyword evidence="8" id="KW-1185">Reference proteome</keyword>
<reference evidence="7 8" key="1">
    <citation type="journal article" date="2023" name="Insect Mol. Biol.">
        <title>Genome sequencing provides insights into the evolution of gene families encoding plant cell wall-degrading enzymes in longhorned beetles.</title>
        <authorList>
            <person name="Shin N.R."/>
            <person name="Okamura Y."/>
            <person name="Kirsch R."/>
            <person name="Pauchet Y."/>
        </authorList>
    </citation>
    <scope>NUCLEOTIDE SEQUENCE [LARGE SCALE GENOMIC DNA]</scope>
    <source>
        <strain evidence="7">EAD_L_NR</strain>
    </source>
</reference>
<dbReference type="Proteomes" id="UP001159042">
    <property type="component" value="Unassembled WGS sequence"/>
</dbReference>
<feature type="transmembrane region" description="Helical" evidence="6">
    <location>
        <begin position="202"/>
        <end position="225"/>
    </location>
</feature>
<dbReference type="Pfam" id="PF08395">
    <property type="entry name" value="7tm_7"/>
    <property type="match status" value="1"/>
</dbReference>
<evidence type="ECO:0000313" key="7">
    <source>
        <dbReference type="EMBL" id="KAJ8922447.1"/>
    </source>
</evidence>
<evidence type="ECO:0000256" key="4">
    <source>
        <dbReference type="ARBA" id="ARBA00022989"/>
    </source>
</evidence>
<keyword evidence="2" id="KW-1003">Cell membrane</keyword>
<comment type="caution">
    <text evidence="7">The sequence shown here is derived from an EMBL/GenBank/DDBJ whole genome shotgun (WGS) entry which is preliminary data.</text>
</comment>
<name>A0AAV8W8L2_9CUCU</name>
<feature type="transmembrane region" description="Helical" evidence="6">
    <location>
        <begin position="129"/>
        <end position="151"/>
    </location>
</feature>
<gene>
    <name evidence="7" type="ORF">NQ315_004394</name>
</gene>
<evidence type="ECO:0000256" key="5">
    <source>
        <dbReference type="ARBA" id="ARBA00023136"/>
    </source>
</evidence>
<keyword evidence="4 6" id="KW-1133">Transmembrane helix</keyword>
<protein>
    <recommendedName>
        <fullName evidence="9">Gustatory receptor</fullName>
    </recommendedName>
</protein>
<organism evidence="7 8">
    <name type="scientific">Exocentrus adspersus</name>
    <dbReference type="NCBI Taxonomy" id="1586481"/>
    <lineage>
        <taxon>Eukaryota</taxon>
        <taxon>Metazoa</taxon>
        <taxon>Ecdysozoa</taxon>
        <taxon>Arthropoda</taxon>
        <taxon>Hexapoda</taxon>
        <taxon>Insecta</taxon>
        <taxon>Pterygota</taxon>
        <taxon>Neoptera</taxon>
        <taxon>Endopterygota</taxon>
        <taxon>Coleoptera</taxon>
        <taxon>Polyphaga</taxon>
        <taxon>Cucujiformia</taxon>
        <taxon>Chrysomeloidea</taxon>
        <taxon>Cerambycidae</taxon>
        <taxon>Lamiinae</taxon>
        <taxon>Acanthocinini</taxon>
        <taxon>Exocentrus</taxon>
    </lineage>
</organism>
<proteinExistence type="predicted"/>
<keyword evidence="5 6" id="KW-0472">Membrane</keyword>
<dbReference type="InterPro" id="IPR013604">
    <property type="entry name" value="7TM_chemorcpt"/>
</dbReference>
<dbReference type="AlphaFoldDB" id="A0AAV8W8L2"/>
<accession>A0AAV8W8L2</accession>
<evidence type="ECO:0000313" key="8">
    <source>
        <dbReference type="Proteomes" id="UP001159042"/>
    </source>
</evidence>
<evidence type="ECO:0000256" key="1">
    <source>
        <dbReference type="ARBA" id="ARBA00004651"/>
    </source>
</evidence>
<evidence type="ECO:0008006" key="9">
    <source>
        <dbReference type="Google" id="ProtNLM"/>
    </source>
</evidence>
<dbReference type="GO" id="GO:0050909">
    <property type="term" value="P:sensory perception of taste"/>
    <property type="evidence" value="ECO:0007669"/>
    <property type="project" value="InterPro"/>
</dbReference>
<evidence type="ECO:0000256" key="2">
    <source>
        <dbReference type="ARBA" id="ARBA00022475"/>
    </source>
</evidence>
<dbReference type="GO" id="GO:0005886">
    <property type="term" value="C:plasma membrane"/>
    <property type="evidence" value="ECO:0007669"/>
    <property type="project" value="UniProtKB-SubCell"/>
</dbReference>
<keyword evidence="3 6" id="KW-0812">Transmembrane</keyword>
<comment type="subcellular location">
    <subcellularLocation>
        <location evidence="1">Cell membrane</location>
        <topology evidence="1">Multi-pass membrane protein</topology>
    </subcellularLocation>
</comment>
<dbReference type="EMBL" id="JANEYG010000007">
    <property type="protein sequence ID" value="KAJ8922447.1"/>
    <property type="molecule type" value="Genomic_DNA"/>
</dbReference>
<feature type="transmembrane region" description="Helical" evidence="6">
    <location>
        <begin position="99"/>
        <end position="117"/>
    </location>
</feature>
<sequence>MVCVLFLVTTTPKELGLESLLLSASMLVNNINALAFAVYSITTLIIYKALFRACLNGIRNTLHHGDGVALLKRLQHQQQFYIVVCSNYKKHVFGFGNPIFYTGQLVFTVLSVVQAYFFAFEPVDEGEGYWFVFFSKFYHSFLSVMSAVICIEANSIHFMSRDLISFLYKYRINKLSDAEALQVEMLLITLHTEKPVLTASNLFTFGISLLASVSGTAVTYVLVALQFHASL</sequence>
<evidence type="ECO:0000256" key="6">
    <source>
        <dbReference type="SAM" id="Phobius"/>
    </source>
</evidence>
<evidence type="ECO:0000256" key="3">
    <source>
        <dbReference type="ARBA" id="ARBA00022692"/>
    </source>
</evidence>